<dbReference type="Proteomes" id="UP000298061">
    <property type="component" value="Unassembled WGS sequence"/>
</dbReference>
<gene>
    <name evidence="2" type="ORF">EWM64_g6755</name>
</gene>
<feature type="signal peptide" evidence="1">
    <location>
        <begin position="1"/>
        <end position="20"/>
    </location>
</feature>
<evidence type="ECO:0000313" key="2">
    <source>
        <dbReference type="EMBL" id="TFY77260.1"/>
    </source>
</evidence>
<proteinExistence type="predicted"/>
<organism evidence="2 3">
    <name type="scientific">Hericium alpestre</name>
    <dbReference type="NCBI Taxonomy" id="135208"/>
    <lineage>
        <taxon>Eukaryota</taxon>
        <taxon>Fungi</taxon>
        <taxon>Dikarya</taxon>
        <taxon>Basidiomycota</taxon>
        <taxon>Agaricomycotina</taxon>
        <taxon>Agaricomycetes</taxon>
        <taxon>Russulales</taxon>
        <taxon>Hericiaceae</taxon>
        <taxon>Hericium</taxon>
    </lineage>
</organism>
<accession>A0A4Y9ZSQ0</accession>
<dbReference type="PANTHER" id="PTHR37487">
    <property type="entry name" value="CHROMOSOME 1, WHOLE GENOME SHOTGUN SEQUENCE"/>
    <property type="match status" value="1"/>
</dbReference>
<dbReference type="OrthoDB" id="3266941at2759"/>
<keyword evidence="3" id="KW-1185">Reference proteome</keyword>
<feature type="chain" id="PRO_5021260336" evidence="1">
    <location>
        <begin position="21"/>
        <end position="244"/>
    </location>
</feature>
<dbReference type="EMBL" id="SFCI01000960">
    <property type="protein sequence ID" value="TFY77260.1"/>
    <property type="molecule type" value="Genomic_DNA"/>
</dbReference>
<comment type="caution">
    <text evidence="2">The sequence shown here is derived from an EMBL/GenBank/DDBJ whole genome shotgun (WGS) entry which is preliminary data.</text>
</comment>
<reference evidence="2 3" key="1">
    <citation type="submission" date="2019-02" db="EMBL/GenBank/DDBJ databases">
        <title>Genome sequencing of the rare red list fungi Hericium alpestre (H. flagellum).</title>
        <authorList>
            <person name="Buettner E."/>
            <person name="Kellner H."/>
        </authorList>
    </citation>
    <scope>NUCLEOTIDE SEQUENCE [LARGE SCALE GENOMIC DNA]</scope>
    <source>
        <strain evidence="2 3">DSM 108284</strain>
    </source>
</reference>
<dbReference type="AlphaFoldDB" id="A0A4Y9ZSQ0"/>
<sequence>MLGFLVLLLALALGPQVVLSKFLSITFSSTEQCGPLNVTFSQGTMPSASPLSLTVVPFNSVPIFIPIPSSSWDDHTSTGAYITFLPLPAGATFIASLDDGAGNSMGAISDVIRVQSSNNTSCLPATPSQPADFFAIGGGISQCEPFKLQWNSSVTSQPPTIRAFIPKGPSFHVQQLPGGGNGQASYVLNASRGKEIAFLIDDGQGNKQDLDLFTIGGDTSSSTKCLLNNGTHGKQRPTNRNLSK</sequence>
<evidence type="ECO:0000256" key="1">
    <source>
        <dbReference type="SAM" id="SignalP"/>
    </source>
</evidence>
<name>A0A4Y9ZSQ0_9AGAM</name>
<protein>
    <submittedName>
        <fullName evidence="2">Uncharacterized protein</fullName>
    </submittedName>
</protein>
<keyword evidence="1" id="KW-0732">Signal</keyword>
<evidence type="ECO:0000313" key="3">
    <source>
        <dbReference type="Proteomes" id="UP000298061"/>
    </source>
</evidence>
<dbReference type="PANTHER" id="PTHR37487:SF3">
    <property type="entry name" value="CLEAVAGE_POLYADENYLATION SPECIFICITY FACTOR A SUBUNIT N-TERMINAL DOMAIN-CONTAINING PROTEIN"/>
    <property type="match status" value="1"/>
</dbReference>